<dbReference type="Proteomes" id="UP000694287">
    <property type="component" value="Unassembled WGS sequence"/>
</dbReference>
<proteinExistence type="predicted"/>
<dbReference type="EMBL" id="JADQDK010000001">
    <property type="protein sequence ID" value="MBW0136980.1"/>
    <property type="molecule type" value="Genomic_DNA"/>
</dbReference>
<keyword evidence="2" id="KW-1185">Reference proteome</keyword>
<protein>
    <submittedName>
        <fullName evidence="1">Uncharacterized protein</fullName>
    </submittedName>
</protein>
<gene>
    <name evidence="1" type="ORF">I4I81_22325</name>
</gene>
<accession>A0ABS6UXL9</accession>
<comment type="caution">
    <text evidence="1">The sequence shown here is derived from an EMBL/GenBank/DDBJ whole genome shotgun (WGS) entry which is preliminary data.</text>
</comment>
<sequence length="154" mass="16318">MSTEPDDTALLDELAALLGPQHEPPPEVLHAARATFTWRTVDAEIAALTYDSLLDDAPVGVRASAQPRILTFEAGALTIEVELVTAPAGRRMLGQLVPAQEAELELLGDGEVLFTGSADALGRFSVQLTREPRRVTLRCRTAAGATAESASTVL</sequence>
<organism evidence="1 2">
    <name type="scientific">Pseudonocardia abyssalis</name>
    <dbReference type="NCBI Taxonomy" id="2792008"/>
    <lineage>
        <taxon>Bacteria</taxon>
        <taxon>Bacillati</taxon>
        <taxon>Actinomycetota</taxon>
        <taxon>Actinomycetes</taxon>
        <taxon>Pseudonocardiales</taxon>
        <taxon>Pseudonocardiaceae</taxon>
        <taxon>Pseudonocardia</taxon>
    </lineage>
</organism>
<name>A0ABS6UXL9_9PSEU</name>
<evidence type="ECO:0000313" key="2">
    <source>
        <dbReference type="Proteomes" id="UP000694287"/>
    </source>
</evidence>
<reference evidence="1 2" key="1">
    <citation type="submission" date="2020-11" db="EMBL/GenBank/DDBJ databases">
        <title>Pseudonocardia abyssalis sp. nov. and Pseudonocardia oceani sp. nov., description and phylogenomic analysis of two novel actinomycetes isolated from the deep Southern Ocean.</title>
        <authorList>
            <person name="Parra J."/>
        </authorList>
    </citation>
    <scope>NUCLEOTIDE SEQUENCE [LARGE SCALE GENOMIC DNA]</scope>
    <source>
        <strain evidence="1 2">KRD-168</strain>
    </source>
</reference>
<evidence type="ECO:0000313" key="1">
    <source>
        <dbReference type="EMBL" id="MBW0136980.1"/>
    </source>
</evidence>
<dbReference type="RefSeq" id="WP_218600940.1">
    <property type="nucleotide sequence ID" value="NZ_JADQDJ010000006.1"/>
</dbReference>